<dbReference type="GO" id="GO:0005829">
    <property type="term" value="C:cytosol"/>
    <property type="evidence" value="ECO:0007669"/>
    <property type="project" value="TreeGrafter"/>
</dbReference>
<protein>
    <submittedName>
        <fullName evidence="8">Thiolase family protein</fullName>
    </submittedName>
</protein>
<evidence type="ECO:0000259" key="7">
    <source>
        <dbReference type="Pfam" id="PF02803"/>
    </source>
</evidence>
<feature type="domain" description="Thiolase N-terminal" evidence="6">
    <location>
        <begin position="4"/>
        <end position="281"/>
    </location>
</feature>
<gene>
    <name evidence="8" type="ORF">ENK44_10555</name>
</gene>
<evidence type="ECO:0000256" key="3">
    <source>
        <dbReference type="ARBA" id="ARBA00023315"/>
    </source>
</evidence>
<reference evidence="8" key="1">
    <citation type="journal article" date="2020" name="mSystems">
        <title>Genome- and Community-Level Interaction Insights into Carbon Utilization and Element Cycling Functions of Hydrothermarchaeota in Hydrothermal Sediment.</title>
        <authorList>
            <person name="Zhou Z."/>
            <person name="Liu Y."/>
            <person name="Xu W."/>
            <person name="Pan J."/>
            <person name="Luo Z.H."/>
            <person name="Li M."/>
        </authorList>
    </citation>
    <scope>NUCLEOTIDE SEQUENCE [LARGE SCALE GENOMIC DNA]</scope>
    <source>
        <strain evidence="8">HyVt-577</strain>
    </source>
</reference>
<dbReference type="SUPFAM" id="SSF53901">
    <property type="entry name" value="Thiolase-like"/>
    <property type="match status" value="2"/>
</dbReference>
<dbReference type="InterPro" id="IPR020616">
    <property type="entry name" value="Thiolase_N"/>
</dbReference>
<feature type="active site" description="Proton acceptor" evidence="4">
    <location>
        <position position="414"/>
    </location>
</feature>
<dbReference type="GO" id="GO:0003988">
    <property type="term" value="F:acetyl-CoA C-acyltransferase activity"/>
    <property type="evidence" value="ECO:0007669"/>
    <property type="project" value="UniProtKB-ARBA"/>
</dbReference>
<dbReference type="PROSITE" id="PS00099">
    <property type="entry name" value="THIOLASE_3"/>
    <property type="match status" value="1"/>
</dbReference>
<dbReference type="AlphaFoldDB" id="A0A7V4WVE1"/>
<feature type="active site" description="Proton acceptor" evidence="4">
    <location>
        <position position="384"/>
    </location>
</feature>
<dbReference type="EMBL" id="DRQG01000098">
    <property type="protein sequence ID" value="HGY56135.1"/>
    <property type="molecule type" value="Genomic_DNA"/>
</dbReference>
<evidence type="ECO:0000256" key="4">
    <source>
        <dbReference type="PIRSR" id="PIRSR000429-1"/>
    </source>
</evidence>
<comment type="similarity">
    <text evidence="1 5">Belongs to the thiolase-like superfamily. Thiolase family.</text>
</comment>
<organism evidence="8">
    <name type="scientific">Caldithrix abyssi</name>
    <dbReference type="NCBI Taxonomy" id="187145"/>
    <lineage>
        <taxon>Bacteria</taxon>
        <taxon>Pseudomonadati</taxon>
        <taxon>Calditrichota</taxon>
        <taxon>Calditrichia</taxon>
        <taxon>Calditrichales</taxon>
        <taxon>Calditrichaceae</taxon>
        <taxon>Caldithrix</taxon>
    </lineage>
</organism>
<dbReference type="FunFam" id="3.40.47.10:FF:000010">
    <property type="entry name" value="Acetyl-CoA acetyltransferase (Thiolase)"/>
    <property type="match status" value="1"/>
</dbReference>
<evidence type="ECO:0000259" key="6">
    <source>
        <dbReference type="Pfam" id="PF00108"/>
    </source>
</evidence>
<sequence length="428" mass="46550">MKNVVIVDGLRTPYVKFDTDFKDIPAQQLGAIVLKELLERLNMDGKDLDEVIVGNVAQPPEATNIARNIALFAGVPQEVPAFSVQRNCSSGMQAIADAWYRIQAGHGTTYMTGGVESMSRIPLLWNEEAAEWMSALFKAKTLGQRLSLFTKLKPAFLKPIIGLQLGLTDGFCGLNMGDTAEILAREFKITREEQDAFSMRSHNRAEKATEEGILQQEMMPVPVPPKYDTIVDKDNGIRYGQSMEALAKLKPVFDKRNGTVTAGNASQITDGAAMLLVMEEEKAKALGYQPLGRVKAFSFAGLDPARMGLGPAYSVQKVLNQTGMKMKDFQRIEINEAFAVQVLANLRIFESAALSKKYLGMDKALGAIDEDILNVNGGAIALGHPVGSSATRLVLTLLKELRRNNLEVGLATLCVGGGQGAAFVLERV</sequence>
<dbReference type="InterPro" id="IPR016039">
    <property type="entry name" value="Thiolase-like"/>
</dbReference>
<dbReference type="Pfam" id="PF02803">
    <property type="entry name" value="Thiolase_C"/>
    <property type="match status" value="1"/>
</dbReference>
<keyword evidence="2 5" id="KW-0808">Transferase</keyword>
<dbReference type="PANTHER" id="PTHR18919">
    <property type="entry name" value="ACETYL-COA C-ACYLTRANSFERASE"/>
    <property type="match status" value="1"/>
</dbReference>
<dbReference type="PIRSF" id="PIRSF000429">
    <property type="entry name" value="Ac-CoA_Ac_transf"/>
    <property type="match status" value="1"/>
</dbReference>
<dbReference type="Gene3D" id="3.40.47.10">
    <property type="match status" value="1"/>
</dbReference>
<dbReference type="NCBIfam" id="TIGR01930">
    <property type="entry name" value="AcCoA-C-Actrans"/>
    <property type="match status" value="1"/>
</dbReference>
<dbReference type="Pfam" id="PF00108">
    <property type="entry name" value="Thiolase_N"/>
    <property type="match status" value="1"/>
</dbReference>
<dbReference type="Proteomes" id="UP000885779">
    <property type="component" value="Unassembled WGS sequence"/>
</dbReference>
<dbReference type="InterPro" id="IPR002155">
    <property type="entry name" value="Thiolase"/>
</dbReference>
<name>A0A7V4WVE1_CALAY</name>
<dbReference type="InterPro" id="IPR020610">
    <property type="entry name" value="Thiolase_AS"/>
</dbReference>
<proteinExistence type="inferred from homology"/>
<feature type="domain" description="Thiolase C-terminal" evidence="7">
    <location>
        <begin position="289"/>
        <end position="427"/>
    </location>
</feature>
<evidence type="ECO:0000256" key="2">
    <source>
        <dbReference type="ARBA" id="ARBA00022679"/>
    </source>
</evidence>
<comment type="caution">
    <text evidence="8">The sequence shown here is derived from an EMBL/GenBank/DDBJ whole genome shotgun (WGS) entry which is preliminary data.</text>
</comment>
<dbReference type="CDD" id="cd00751">
    <property type="entry name" value="thiolase"/>
    <property type="match status" value="1"/>
</dbReference>
<evidence type="ECO:0000313" key="8">
    <source>
        <dbReference type="EMBL" id="HGY56135.1"/>
    </source>
</evidence>
<evidence type="ECO:0000256" key="5">
    <source>
        <dbReference type="RuleBase" id="RU003557"/>
    </source>
</evidence>
<evidence type="ECO:0000256" key="1">
    <source>
        <dbReference type="ARBA" id="ARBA00010982"/>
    </source>
</evidence>
<dbReference type="InterPro" id="IPR020617">
    <property type="entry name" value="Thiolase_C"/>
</dbReference>
<accession>A0A7V4WVE1</accession>
<dbReference type="PANTHER" id="PTHR18919:SF107">
    <property type="entry name" value="ACETYL-COA ACETYLTRANSFERASE, CYTOSOLIC"/>
    <property type="match status" value="1"/>
</dbReference>
<keyword evidence="3 5" id="KW-0012">Acyltransferase</keyword>
<feature type="active site" description="Acyl-thioester intermediate" evidence="4">
    <location>
        <position position="88"/>
    </location>
</feature>